<dbReference type="EMBL" id="JTDF01008666">
    <property type="protein sequence ID" value="KAF8564446.1"/>
    <property type="molecule type" value="Genomic_DNA"/>
</dbReference>
<dbReference type="SUPFAM" id="SSF53901">
    <property type="entry name" value="Thiolase-like"/>
    <property type="match status" value="1"/>
</dbReference>
<dbReference type="Proteomes" id="UP000699462">
    <property type="component" value="Unassembled WGS sequence"/>
</dbReference>
<feature type="domain" description="Thiolase N-terminal" evidence="6">
    <location>
        <begin position="43"/>
        <end position="312"/>
    </location>
</feature>
<evidence type="ECO:0000313" key="9">
    <source>
        <dbReference type="Proteomes" id="UP000699462"/>
    </source>
</evidence>
<dbReference type="Pfam" id="PF07985">
    <property type="entry name" value="SRR1"/>
    <property type="match status" value="1"/>
</dbReference>
<evidence type="ECO:0000313" key="8">
    <source>
        <dbReference type="EMBL" id="KAF8564446.1"/>
    </source>
</evidence>
<keyword evidence="9" id="KW-1185">Reference proteome</keyword>
<evidence type="ECO:0000259" key="7">
    <source>
        <dbReference type="Pfam" id="PF07985"/>
    </source>
</evidence>
<reference evidence="8 9" key="1">
    <citation type="submission" date="2019-07" db="EMBL/GenBank/DDBJ databases">
        <title>Annotation for the trematode Paragonimus westermani.</title>
        <authorList>
            <person name="Choi Y.-J."/>
        </authorList>
    </citation>
    <scope>NUCLEOTIDE SEQUENCE [LARGE SCALE GENOMIC DNA]</scope>
    <source>
        <strain evidence="8">180907_Pwestermani</strain>
    </source>
</reference>
<keyword evidence="5" id="KW-0012">Acyltransferase</keyword>
<sequence>MLFSAVLRRTLCVFRSVSSTAATSTVPIARKNVKKPGGMDIAFIEGVRTPFLVSGTQYKSLMLHDLGRYALRGLIQRTKLDKSHVGYISFGTVVQDVKTANVAREAALGAGFPENIPAHSVTMACISSNQAITSCIGGILSGTFDVAIAGGADFMSDAPIRVSRTMRSVMLSFSKAKSWPQRLALGSKLLSPAAWIPELPAVAEFSTGETMGHSADRLASAFRISREEQDTYGIRSHQLARKAANEGLLSDVIPVKVPGSTAYIDQDNGIRPSTPEVMAKLKPAFVKPHGTITAGNASFLTDGASACLLASAERAKSLGWIPKCHLRDFVYVSQDPKDEMLLGPAYSIARTPRIGLRLAVNLCYELKPCFMGLSIVLLEQKFSPCTIDSVLSCRDTTNVLYTQMQTLQEDSPWLRAYPRRRHRKNTTLRNPTLLRADDCGLATSRVVSLEEVEDDFATMCSKFTLFRSYFLHSSTGQNFVNSLLADLRRAFPASTLSEPGCVDVLCLGLGNPATNRASLRQLALLDLLIERDTRLARSRTRLYDPVFRYASRQFIRGLGMQVISKNQEARYPLSPDRYHFIMLPHCAPGLLNNLLLTNWSKHLLDRIVLFSNGWHETRAEFNATGEPEDVIAQAFACINILEPMLVVGDGNQVWKKRRTSRCVEERDFEGMQIQWFRSEGLAEMPQNIWDQPPSTFVTKVSQTIDSLEHSKTVLAPDSVDHSRFYADLIDFQTVPCFIDSADESP</sequence>
<keyword evidence="2" id="KW-0808">Transferase</keyword>
<name>A0A8T0DAS0_9TREM</name>
<evidence type="ECO:0000256" key="4">
    <source>
        <dbReference type="ARBA" id="ARBA00023098"/>
    </source>
</evidence>
<evidence type="ECO:0000259" key="6">
    <source>
        <dbReference type="Pfam" id="PF00108"/>
    </source>
</evidence>
<dbReference type="GO" id="GO:0006635">
    <property type="term" value="P:fatty acid beta-oxidation"/>
    <property type="evidence" value="ECO:0007669"/>
    <property type="project" value="TreeGrafter"/>
</dbReference>
<dbReference type="NCBIfam" id="TIGR01930">
    <property type="entry name" value="AcCoA-C-Actrans"/>
    <property type="match status" value="1"/>
</dbReference>
<dbReference type="OrthoDB" id="551431at2759"/>
<evidence type="ECO:0008006" key="10">
    <source>
        <dbReference type="Google" id="ProtNLM"/>
    </source>
</evidence>
<dbReference type="InterPro" id="IPR020615">
    <property type="entry name" value="Thiolase_acyl_enz_int_AS"/>
</dbReference>
<dbReference type="PANTHER" id="PTHR18919">
    <property type="entry name" value="ACETYL-COA C-ACYLTRANSFERASE"/>
    <property type="match status" value="1"/>
</dbReference>
<dbReference type="InterPro" id="IPR002155">
    <property type="entry name" value="Thiolase"/>
</dbReference>
<evidence type="ECO:0000256" key="1">
    <source>
        <dbReference type="ARBA" id="ARBA00010982"/>
    </source>
</evidence>
<dbReference type="GO" id="GO:0005739">
    <property type="term" value="C:mitochondrion"/>
    <property type="evidence" value="ECO:0007669"/>
    <property type="project" value="TreeGrafter"/>
</dbReference>
<organism evidence="8 9">
    <name type="scientific">Paragonimus westermani</name>
    <dbReference type="NCBI Taxonomy" id="34504"/>
    <lineage>
        <taxon>Eukaryota</taxon>
        <taxon>Metazoa</taxon>
        <taxon>Spiralia</taxon>
        <taxon>Lophotrochozoa</taxon>
        <taxon>Platyhelminthes</taxon>
        <taxon>Trematoda</taxon>
        <taxon>Digenea</taxon>
        <taxon>Plagiorchiida</taxon>
        <taxon>Troglotremata</taxon>
        <taxon>Troglotrematidae</taxon>
        <taxon>Paragonimus</taxon>
    </lineage>
</organism>
<evidence type="ECO:0000256" key="3">
    <source>
        <dbReference type="ARBA" id="ARBA00022832"/>
    </source>
</evidence>
<dbReference type="PANTHER" id="PTHR18919:SF153">
    <property type="entry name" value="TRIFUNCTIONAL ENZYME SUBUNIT BETA, MITOCHONDRIAL"/>
    <property type="match status" value="1"/>
</dbReference>
<gene>
    <name evidence="8" type="ORF">P879_06772</name>
</gene>
<dbReference type="CDD" id="cd00751">
    <property type="entry name" value="thiolase"/>
    <property type="match status" value="1"/>
</dbReference>
<feature type="domain" description="SRR1-like" evidence="7">
    <location>
        <begin position="495"/>
        <end position="621"/>
    </location>
</feature>
<keyword evidence="3" id="KW-0276">Fatty acid metabolism</keyword>
<dbReference type="PROSITE" id="PS00098">
    <property type="entry name" value="THIOLASE_1"/>
    <property type="match status" value="1"/>
</dbReference>
<dbReference type="InterPro" id="IPR012942">
    <property type="entry name" value="SRR1-like"/>
</dbReference>
<evidence type="ECO:0000256" key="5">
    <source>
        <dbReference type="ARBA" id="ARBA00023315"/>
    </source>
</evidence>
<dbReference type="AlphaFoldDB" id="A0A8T0DAS0"/>
<proteinExistence type="inferred from homology"/>
<comment type="caution">
    <text evidence="8">The sequence shown here is derived from an EMBL/GenBank/DDBJ whole genome shotgun (WGS) entry which is preliminary data.</text>
</comment>
<evidence type="ECO:0000256" key="2">
    <source>
        <dbReference type="ARBA" id="ARBA00022679"/>
    </source>
</evidence>
<protein>
    <recommendedName>
        <fullName evidence="10">Acetyl-CoA acyltransferase</fullName>
    </recommendedName>
</protein>
<comment type="similarity">
    <text evidence="1">Belongs to the thiolase-like superfamily. Thiolase family.</text>
</comment>
<dbReference type="InterPro" id="IPR016039">
    <property type="entry name" value="Thiolase-like"/>
</dbReference>
<accession>A0A8T0DAS0</accession>
<dbReference type="Gene3D" id="3.40.47.10">
    <property type="match status" value="1"/>
</dbReference>
<dbReference type="GO" id="GO:0016747">
    <property type="term" value="F:acyltransferase activity, transferring groups other than amino-acyl groups"/>
    <property type="evidence" value="ECO:0007669"/>
    <property type="project" value="InterPro"/>
</dbReference>
<keyword evidence="4" id="KW-0443">Lipid metabolism</keyword>
<dbReference type="Pfam" id="PF00108">
    <property type="entry name" value="Thiolase_N"/>
    <property type="match status" value="1"/>
</dbReference>
<dbReference type="InterPro" id="IPR020616">
    <property type="entry name" value="Thiolase_N"/>
</dbReference>